<evidence type="ECO:0000313" key="3">
    <source>
        <dbReference type="EMBL" id="CAL6107182.1"/>
    </source>
</evidence>
<keyword evidence="1" id="KW-0472">Membrane</keyword>
<feature type="transmembrane region" description="Helical" evidence="1">
    <location>
        <begin position="57"/>
        <end position="76"/>
    </location>
</feature>
<reference evidence="2" key="1">
    <citation type="submission" date="2023-06" db="EMBL/GenBank/DDBJ databases">
        <authorList>
            <person name="Kurt Z."/>
        </authorList>
    </citation>
    <scope>NUCLEOTIDE SEQUENCE</scope>
</reference>
<keyword evidence="4" id="KW-1185">Reference proteome</keyword>
<accession>A0AA86R261</accession>
<keyword evidence="1" id="KW-1133">Transmembrane helix</keyword>
<gene>
    <name evidence="2" type="ORF">HINF_LOCUS53261</name>
    <name evidence="3" type="ORF">HINF_LOCUS74345</name>
</gene>
<dbReference type="EMBL" id="CAXDID020000630">
    <property type="protein sequence ID" value="CAL6107182.1"/>
    <property type="molecule type" value="Genomic_DNA"/>
</dbReference>
<organism evidence="2">
    <name type="scientific">Hexamita inflata</name>
    <dbReference type="NCBI Taxonomy" id="28002"/>
    <lineage>
        <taxon>Eukaryota</taxon>
        <taxon>Metamonada</taxon>
        <taxon>Diplomonadida</taxon>
        <taxon>Hexamitidae</taxon>
        <taxon>Hexamitinae</taxon>
        <taxon>Hexamita</taxon>
    </lineage>
</organism>
<evidence type="ECO:0000313" key="2">
    <source>
        <dbReference type="EMBL" id="CAI9965616.1"/>
    </source>
</evidence>
<reference evidence="3 4" key="2">
    <citation type="submission" date="2024-07" db="EMBL/GenBank/DDBJ databases">
        <authorList>
            <person name="Akdeniz Z."/>
        </authorList>
    </citation>
    <scope>NUCLEOTIDE SEQUENCE [LARGE SCALE GENOMIC DNA]</scope>
</reference>
<protein>
    <submittedName>
        <fullName evidence="3">Hypothetical_protein</fullName>
    </submittedName>
</protein>
<keyword evidence="1" id="KW-0812">Transmembrane</keyword>
<dbReference type="AlphaFoldDB" id="A0AA86R261"/>
<evidence type="ECO:0000256" key="1">
    <source>
        <dbReference type="SAM" id="Phobius"/>
    </source>
</evidence>
<comment type="caution">
    <text evidence="2">The sequence shown here is derived from an EMBL/GenBank/DDBJ whole genome shotgun (WGS) entry which is preliminary data.</text>
</comment>
<name>A0AA86R261_9EUKA</name>
<sequence>MLFQDVFPHPLAPNKQRHSFSPTVQQIPRMAWTREYYVYLDEFYEQNMYKFQETARILVTVAAVVSASICTVLVFIPQISRKLQPLVQRLRLQRQKIAKDAADAYDL</sequence>
<dbReference type="Proteomes" id="UP001642409">
    <property type="component" value="Unassembled WGS sequence"/>
</dbReference>
<dbReference type="EMBL" id="CATOUU010000992">
    <property type="protein sequence ID" value="CAI9965616.1"/>
    <property type="molecule type" value="Genomic_DNA"/>
</dbReference>
<proteinExistence type="predicted"/>
<evidence type="ECO:0000313" key="4">
    <source>
        <dbReference type="Proteomes" id="UP001642409"/>
    </source>
</evidence>